<evidence type="ECO:0000313" key="2">
    <source>
        <dbReference type="EMBL" id="GLY69654.1"/>
    </source>
</evidence>
<proteinExistence type="predicted"/>
<dbReference type="RefSeq" id="WP_027945848.1">
    <property type="nucleotide sequence ID" value="NZ_BSTI01000017.1"/>
</dbReference>
<dbReference type="EMBL" id="BSTI01000017">
    <property type="protein sequence ID" value="GLY69654.1"/>
    <property type="molecule type" value="Genomic_DNA"/>
</dbReference>
<evidence type="ECO:0000259" key="1">
    <source>
        <dbReference type="PROSITE" id="PS51725"/>
    </source>
</evidence>
<dbReference type="Gene3D" id="3.30.70.100">
    <property type="match status" value="1"/>
</dbReference>
<dbReference type="SUPFAM" id="SSF54909">
    <property type="entry name" value="Dimeric alpha+beta barrel"/>
    <property type="match status" value="1"/>
</dbReference>
<evidence type="ECO:0000313" key="3">
    <source>
        <dbReference type="Proteomes" id="UP001165136"/>
    </source>
</evidence>
<protein>
    <recommendedName>
        <fullName evidence="1">ABM domain-containing protein</fullName>
    </recommendedName>
</protein>
<reference evidence="2" key="1">
    <citation type="submission" date="2023-03" db="EMBL/GenBank/DDBJ databases">
        <title>Amycolatopsis taiwanensis NBRC 103393.</title>
        <authorList>
            <person name="Ichikawa N."/>
            <person name="Sato H."/>
            <person name="Tonouchi N."/>
        </authorList>
    </citation>
    <scope>NUCLEOTIDE SEQUENCE</scope>
    <source>
        <strain evidence="2">NBRC 103393</strain>
    </source>
</reference>
<accession>A0A9W6VJL2</accession>
<feature type="domain" description="ABM" evidence="1">
    <location>
        <begin position="10"/>
        <end position="101"/>
    </location>
</feature>
<dbReference type="InterPro" id="IPR011008">
    <property type="entry name" value="Dimeric_a/b-barrel"/>
</dbReference>
<dbReference type="PROSITE" id="PS51725">
    <property type="entry name" value="ABM"/>
    <property type="match status" value="1"/>
</dbReference>
<dbReference type="AlphaFoldDB" id="A0A9W6VJL2"/>
<name>A0A9W6VJL2_9PSEU</name>
<gene>
    <name evidence="2" type="ORF">Atai01_62730</name>
</gene>
<dbReference type="InterPro" id="IPR007138">
    <property type="entry name" value="ABM_dom"/>
</dbReference>
<organism evidence="2 3">
    <name type="scientific">Amycolatopsis taiwanensis</name>
    <dbReference type="NCBI Taxonomy" id="342230"/>
    <lineage>
        <taxon>Bacteria</taxon>
        <taxon>Bacillati</taxon>
        <taxon>Actinomycetota</taxon>
        <taxon>Actinomycetes</taxon>
        <taxon>Pseudonocardiales</taxon>
        <taxon>Pseudonocardiaceae</taxon>
        <taxon>Amycolatopsis</taxon>
    </lineage>
</organism>
<keyword evidence="3" id="KW-1185">Reference proteome</keyword>
<comment type="caution">
    <text evidence="2">The sequence shown here is derived from an EMBL/GenBank/DDBJ whole genome shotgun (WGS) entry which is preliminary data.</text>
</comment>
<dbReference type="Pfam" id="PF03992">
    <property type="entry name" value="ABM"/>
    <property type="match status" value="1"/>
</dbReference>
<sequence>MSEPDSTTKARVVFQFTVPAERTEEFLRAYEQIRYEVATGVPGHLLDQVCQSATDPEQWLITSEWTSIAQFERWERSQGHRDLVRPMRVCMENPKSHRYIVRKQTAEGDLVSRAELIEAVGEK</sequence>
<dbReference type="Proteomes" id="UP001165136">
    <property type="component" value="Unassembled WGS sequence"/>
</dbReference>